<proteinExistence type="predicted"/>
<dbReference type="EMBL" id="JAOWLY010000013">
    <property type="protein sequence ID" value="MDG4984777.1"/>
    <property type="molecule type" value="Genomic_DNA"/>
</dbReference>
<reference evidence="1" key="1">
    <citation type="submission" date="2022-10" db="EMBL/GenBank/DDBJ databases">
        <authorList>
            <person name="Turner M.S."/>
            <person name="Huang W."/>
        </authorList>
    </citation>
    <scope>NUCLEOTIDE SEQUENCE</scope>
    <source>
        <strain evidence="1">3</strain>
    </source>
</reference>
<evidence type="ECO:0000313" key="1">
    <source>
        <dbReference type="EMBL" id="MDG4984777.1"/>
    </source>
</evidence>
<dbReference type="InterPro" id="IPR010985">
    <property type="entry name" value="Ribbon_hlx_hlx"/>
</dbReference>
<organism evidence="1 2">
    <name type="scientific">Lactococcus lactis</name>
    <dbReference type="NCBI Taxonomy" id="1358"/>
    <lineage>
        <taxon>Bacteria</taxon>
        <taxon>Bacillati</taxon>
        <taxon>Bacillota</taxon>
        <taxon>Bacilli</taxon>
        <taxon>Lactobacillales</taxon>
        <taxon>Streptococcaceae</taxon>
        <taxon>Lactococcus</taxon>
    </lineage>
</organism>
<dbReference type="AlphaFoldDB" id="A0A9X4NJU6"/>
<dbReference type="SUPFAM" id="SSF47598">
    <property type="entry name" value="Ribbon-helix-helix"/>
    <property type="match status" value="1"/>
</dbReference>
<accession>A0A9X4NJU6</accession>
<dbReference type="Proteomes" id="UP001152614">
    <property type="component" value="Unassembled WGS sequence"/>
</dbReference>
<protein>
    <submittedName>
        <fullName evidence="1">Uncharacterized protein</fullName>
    </submittedName>
</protein>
<sequence>MEIKIRNLTTEQLKRIDELAKEHRLSRDKFISKIITNYLEDERFLTLHQTFFNNEVKEIIHQLQVSNHTIKQATQVISQGDTNGN</sequence>
<dbReference type="GO" id="GO:0006355">
    <property type="term" value="P:regulation of DNA-templated transcription"/>
    <property type="evidence" value="ECO:0007669"/>
    <property type="project" value="InterPro"/>
</dbReference>
<evidence type="ECO:0000313" key="2">
    <source>
        <dbReference type="Proteomes" id="UP001152614"/>
    </source>
</evidence>
<name>A0A9X4NJU6_9LACT</name>
<comment type="caution">
    <text evidence="1">The sequence shown here is derived from an EMBL/GenBank/DDBJ whole genome shotgun (WGS) entry which is preliminary data.</text>
</comment>
<reference evidence="1" key="2">
    <citation type="journal article" date="2023" name="Food Microbiol.">
        <title>Evaluation of the fermentation potential of lactic acid bacteria isolated from herbs, fruits and vegetables as starter cultures in nut-based milk alternatives.</title>
        <authorList>
            <person name="Huang W."/>
            <person name="Dong A."/>
            <person name="Pham H.T."/>
            <person name="Zhou C."/>
            <person name="Huo Z."/>
            <person name="Watjen A.P."/>
            <person name="Prakash S."/>
            <person name="Bang-Berthelsen C.H."/>
            <person name="Turner M.S."/>
        </authorList>
    </citation>
    <scope>NUCLEOTIDE SEQUENCE</scope>
    <source>
        <strain evidence="1">3</strain>
    </source>
</reference>
<gene>
    <name evidence="1" type="ORF">OGZ51_11535</name>
</gene>